<dbReference type="Proteomes" id="UP001620626">
    <property type="component" value="Unassembled WGS sequence"/>
</dbReference>
<gene>
    <name evidence="1" type="ORF">niasHT_022212</name>
</gene>
<proteinExistence type="predicted"/>
<protein>
    <submittedName>
        <fullName evidence="1">Uncharacterized protein</fullName>
    </submittedName>
</protein>
<keyword evidence="2" id="KW-1185">Reference proteome</keyword>
<dbReference type="EMBL" id="JBICBT010000666">
    <property type="protein sequence ID" value="KAL3106031.1"/>
    <property type="molecule type" value="Genomic_DNA"/>
</dbReference>
<organism evidence="1 2">
    <name type="scientific">Heterodera trifolii</name>
    <dbReference type="NCBI Taxonomy" id="157864"/>
    <lineage>
        <taxon>Eukaryota</taxon>
        <taxon>Metazoa</taxon>
        <taxon>Ecdysozoa</taxon>
        <taxon>Nematoda</taxon>
        <taxon>Chromadorea</taxon>
        <taxon>Rhabditida</taxon>
        <taxon>Tylenchina</taxon>
        <taxon>Tylenchomorpha</taxon>
        <taxon>Tylenchoidea</taxon>
        <taxon>Heteroderidae</taxon>
        <taxon>Heteroderinae</taxon>
        <taxon>Heterodera</taxon>
    </lineage>
</organism>
<dbReference type="AlphaFoldDB" id="A0ABD2KT72"/>
<evidence type="ECO:0000313" key="2">
    <source>
        <dbReference type="Proteomes" id="UP001620626"/>
    </source>
</evidence>
<sequence>MSNYKIVRILEIIAADEATGEPQKVRAVLVDPPHTEVIIKASGQLRIGQLVAYNDNPDKTHIQKCFRNN</sequence>
<reference evidence="1 2" key="1">
    <citation type="submission" date="2024-10" db="EMBL/GenBank/DDBJ databases">
        <authorList>
            <person name="Kim D."/>
        </authorList>
    </citation>
    <scope>NUCLEOTIDE SEQUENCE [LARGE SCALE GENOMIC DNA]</scope>
    <source>
        <strain evidence="1">BH-2024</strain>
    </source>
</reference>
<evidence type="ECO:0000313" key="1">
    <source>
        <dbReference type="EMBL" id="KAL3106031.1"/>
    </source>
</evidence>
<comment type="caution">
    <text evidence="1">The sequence shown here is derived from an EMBL/GenBank/DDBJ whole genome shotgun (WGS) entry which is preliminary data.</text>
</comment>
<name>A0ABD2KT72_9BILA</name>
<accession>A0ABD2KT72</accession>